<feature type="transmembrane region" description="Helical" evidence="1">
    <location>
        <begin position="378"/>
        <end position="395"/>
    </location>
</feature>
<sequence length="754" mass="86898">MKNYLEPYINQLASLLSRKYSVKFFLIAVLIIFSSLVFQLIPIKTILIDVYSWHLIQPASYQGGVELIATYLLLILTVVFFKNNKVATLFSVVTISFLYLRMHQAFVPTILALFYFEIIFSIGCFVLRILKLKEQYRGLSDYYEYFVVGFSLFMFFTITISFFNYGGFNEVRILLCLLGILSLTKGVNKPFSQRVFVSFYNSPIRVKAGALFLFIIILMQFAKSAWSIDYDSVWYGLRPELVLIGENSFYDSLGLVQFVHYYPKLYELFLVPVSNLGDYSFIYAVTTLFLCLLFCLIYSFALLFTRTKFEAIFITLLIGSLPAIVNMGSTAKTDLFTTFFTLLAAYYFVKWIKDRNISILYGTIASILSFGGKVTSFIFTPLVIMGFLFAIFFYLKNNNYFYSDIKSLARGRKSNFYAYSVLLFVALISLFGICFRTYTLTGYPTYPVLTGLWSKLGFEVKYPLSSEHTHDFEFGGLSYIADRWINLLFNPKDYGHVIMLWPGNLTFYIFLISVVLIFINYNRFNTRSKPVLLISIPIIFGGALFATFLPNGGDGNYYIPALILATLVFYIPLTTTSRQLKVAIMAGLILFIPLQFTLTLVSHSSWAWGTDSFELNLNKSIFDSQEKNDNLLRSVGLWEIKEYLDKNQRWSRMVGFGDEQVLHRLPTRFEHIPGIGSEFLGNPKLIEDESDFLDFLKWAQINYLIFPIDDKELRTSPVYQSVFNVFDRLSLNPKVIKVQSEKYILLDITLIQSN</sequence>
<accession>A0ABS4GWY1</accession>
<evidence type="ECO:0000256" key="1">
    <source>
        <dbReference type="SAM" id="Phobius"/>
    </source>
</evidence>
<evidence type="ECO:0000313" key="2">
    <source>
        <dbReference type="EMBL" id="MBP1934769.1"/>
    </source>
</evidence>
<feature type="transmembrane region" description="Helical" evidence="1">
    <location>
        <begin position="20"/>
        <end position="41"/>
    </location>
</feature>
<feature type="transmembrane region" description="Helical" evidence="1">
    <location>
        <begin position="86"/>
        <end position="104"/>
    </location>
</feature>
<name>A0ABS4GWY1_9BACL</name>
<feature type="transmembrane region" description="Helical" evidence="1">
    <location>
        <begin position="110"/>
        <end position="130"/>
    </location>
</feature>
<keyword evidence="1" id="KW-0472">Membrane</keyword>
<keyword evidence="1" id="KW-0812">Transmembrane</keyword>
<feature type="transmembrane region" description="Helical" evidence="1">
    <location>
        <begin position="281"/>
        <end position="304"/>
    </location>
</feature>
<feature type="transmembrane region" description="Helical" evidence="1">
    <location>
        <begin position="171"/>
        <end position="187"/>
    </location>
</feature>
<feature type="transmembrane region" description="Helical" evidence="1">
    <location>
        <begin position="311"/>
        <end position="327"/>
    </location>
</feature>
<evidence type="ECO:0000313" key="3">
    <source>
        <dbReference type="Proteomes" id="UP001519343"/>
    </source>
</evidence>
<reference evidence="2 3" key="1">
    <citation type="submission" date="2021-03" db="EMBL/GenBank/DDBJ databases">
        <title>Genomic Encyclopedia of Type Strains, Phase IV (KMG-IV): sequencing the most valuable type-strain genomes for metagenomic binning, comparative biology and taxonomic classification.</title>
        <authorList>
            <person name="Goeker M."/>
        </authorList>
    </citation>
    <scope>NUCLEOTIDE SEQUENCE [LARGE SCALE GENOMIC DNA]</scope>
    <source>
        <strain evidence="2 3">DSM 24738</strain>
    </source>
</reference>
<feature type="transmembrane region" description="Helical" evidence="1">
    <location>
        <begin position="416"/>
        <end position="438"/>
    </location>
</feature>
<dbReference type="EMBL" id="JAGGKT010000027">
    <property type="protein sequence ID" value="MBP1934769.1"/>
    <property type="molecule type" value="Genomic_DNA"/>
</dbReference>
<organism evidence="2 3">
    <name type="scientific">Ammoniphilus resinae</name>
    <dbReference type="NCBI Taxonomy" id="861532"/>
    <lineage>
        <taxon>Bacteria</taxon>
        <taxon>Bacillati</taxon>
        <taxon>Bacillota</taxon>
        <taxon>Bacilli</taxon>
        <taxon>Bacillales</taxon>
        <taxon>Paenibacillaceae</taxon>
        <taxon>Aneurinibacillus group</taxon>
        <taxon>Ammoniphilus</taxon>
    </lineage>
</organism>
<comment type="caution">
    <text evidence="2">The sequence shown here is derived from an EMBL/GenBank/DDBJ whole genome shotgun (WGS) entry which is preliminary data.</text>
</comment>
<feature type="transmembrane region" description="Helical" evidence="1">
    <location>
        <begin position="208"/>
        <end position="228"/>
    </location>
</feature>
<feature type="transmembrane region" description="Helical" evidence="1">
    <location>
        <begin position="531"/>
        <end position="549"/>
    </location>
</feature>
<protein>
    <submittedName>
        <fullName evidence="2">MFS family permease</fullName>
    </submittedName>
</protein>
<keyword evidence="1" id="KW-1133">Transmembrane helix</keyword>
<gene>
    <name evidence="2" type="ORF">J2Z37_004789</name>
</gene>
<feature type="transmembrane region" description="Helical" evidence="1">
    <location>
        <begin position="333"/>
        <end position="349"/>
    </location>
</feature>
<feature type="transmembrane region" description="Helical" evidence="1">
    <location>
        <begin position="356"/>
        <end position="372"/>
    </location>
</feature>
<feature type="transmembrane region" description="Helical" evidence="1">
    <location>
        <begin position="585"/>
        <end position="608"/>
    </location>
</feature>
<feature type="transmembrane region" description="Helical" evidence="1">
    <location>
        <begin position="498"/>
        <end position="519"/>
    </location>
</feature>
<feature type="transmembrane region" description="Helical" evidence="1">
    <location>
        <begin position="61"/>
        <end position="81"/>
    </location>
</feature>
<feature type="transmembrane region" description="Helical" evidence="1">
    <location>
        <begin position="555"/>
        <end position="573"/>
    </location>
</feature>
<keyword evidence="3" id="KW-1185">Reference proteome</keyword>
<proteinExistence type="predicted"/>
<dbReference type="Proteomes" id="UP001519343">
    <property type="component" value="Unassembled WGS sequence"/>
</dbReference>
<feature type="transmembrane region" description="Helical" evidence="1">
    <location>
        <begin position="142"/>
        <end position="165"/>
    </location>
</feature>
<dbReference type="RefSeq" id="WP_209812753.1">
    <property type="nucleotide sequence ID" value="NZ_JAGGKT010000027.1"/>
</dbReference>